<accession>A0ABC8QSG3</accession>
<protein>
    <recommendedName>
        <fullName evidence="5">Glycine-rich protein</fullName>
    </recommendedName>
</protein>
<feature type="region of interest" description="Disordered" evidence="1">
    <location>
        <begin position="51"/>
        <end position="73"/>
    </location>
</feature>
<keyword evidence="4" id="KW-1185">Reference proteome</keyword>
<sequence>MQISIHLSPPNCIFVYSQFNHRMTLKTEKGLVVGWLVVASLLLISPTSSSTTSITKEASDTMDGQAKGGSDSSHDGGWNFRCGCGSSPDGSSNYRWGAGTGPDGSSFGFGSGSSQSSQGGGGNSGGFAFGYGGNGGDRGGYANSNGRFGFGGNVPSQPESNGATNTNNNHVALDLA</sequence>
<feature type="region of interest" description="Disordered" evidence="1">
    <location>
        <begin position="149"/>
        <end position="176"/>
    </location>
</feature>
<gene>
    <name evidence="2" type="ORF">ILEXP_LOCUS2471</name>
    <name evidence="3" type="ORF">ILEXP_LOCUS39095</name>
</gene>
<name>A0ABC8QSG3_9AQUA</name>
<proteinExistence type="predicted"/>
<dbReference type="EMBL" id="CAUOFW020000715">
    <property type="protein sequence ID" value="CAK9135518.1"/>
    <property type="molecule type" value="Genomic_DNA"/>
</dbReference>
<dbReference type="Proteomes" id="UP001642360">
    <property type="component" value="Unassembled WGS sequence"/>
</dbReference>
<feature type="compositionally biased region" description="Polar residues" evidence="1">
    <location>
        <begin position="154"/>
        <end position="170"/>
    </location>
</feature>
<comment type="caution">
    <text evidence="2">The sequence shown here is derived from an EMBL/GenBank/DDBJ whole genome shotgun (WGS) entry which is preliminary data.</text>
</comment>
<dbReference type="EMBL" id="CAUOFW020005334">
    <property type="protein sequence ID" value="CAK9169626.1"/>
    <property type="molecule type" value="Genomic_DNA"/>
</dbReference>
<evidence type="ECO:0008006" key="5">
    <source>
        <dbReference type="Google" id="ProtNLM"/>
    </source>
</evidence>
<evidence type="ECO:0000256" key="1">
    <source>
        <dbReference type="SAM" id="MobiDB-lite"/>
    </source>
</evidence>
<reference evidence="2 4" key="1">
    <citation type="submission" date="2024-02" db="EMBL/GenBank/DDBJ databases">
        <authorList>
            <person name="Vignale AGUSTIN F."/>
            <person name="Sosa J E."/>
            <person name="Modenutti C."/>
        </authorList>
    </citation>
    <scope>NUCLEOTIDE SEQUENCE [LARGE SCALE GENOMIC DNA]</scope>
</reference>
<dbReference type="AlphaFoldDB" id="A0ABC8QSG3"/>
<evidence type="ECO:0000313" key="2">
    <source>
        <dbReference type="EMBL" id="CAK9135518.1"/>
    </source>
</evidence>
<evidence type="ECO:0000313" key="3">
    <source>
        <dbReference type="EMBL" id="CAK9169626.1"/>
    </source>
</evidence>
<organism evidence="2 4">
    <name type="scientific">Ilex paraguariensis</name>
    <name type="common">yerba mate</name>
    <dbReference type="NCBI Taxonomy" id="185542"/>
    <lineage>
        <taxon>Eukaryota</taxon>
        <taxon>Viridiplantae</taxon>
        <taxon>Streptophyta</taxon>
        <taxon>Embryophyta</taxon>
        <taxon>Tracheophyta</taxon>
        <taxon>Spermatophyta</taxon>
        <taxon>Magnoliopsida</taxon>
        <taxon>eudicotyledons</taxon>
        <taxon>Gunneridae</taxon>
        <taxon>Pentapetalae</taxon>
        <taxon>asterids</taxon>
        <taxon>campanulids</taxon>
        <taxon>Aquifoliales</taxon>
        <taxon>Aquifoliaceae</taxon>
        <taxon>Ilex</taxon>
    </lineage>
</organism>
<evidence type="ECO:0000313" key="4">
    <source>
        <dbReference type="Proteomes" id="UP001642360"/>
    </source>
</evidence>